<reference evidence="1 2" key="1">
    <citation type="submission" date="2018-12" db="EMBL/GenBank/DDBJ databases">
        <title>Complete genome sequence of Iodobacter sp. H11R3.</title>
        <authorList>
            <person name="Bae J.-W."/>
        </authorList>
    </citation>
    <scope>NUCLEOTIDE SEQUENCE [LARGE SCALE GENOMIC DNA]</scope>
    <source>
        <strain evidence="1 2">H11R3</strain>
    </source>
</reference>
<evidence type="ECO:0000313" key="1">
    <source>
        <dbReference type="EMBL" id="AZN37169.1"/>
    </source>
</evidence>
<dbReference type="OrthoDB" id="5954591at2"/>
<dbReference type="InterPro" id="IPR009833">
    <property type="entry name" value="DUF1398"/>
</dbReference>
<dbReference type="SUPFAM" id="SSF160419">
    <property type="entry name" value="YdfO-like"/>
    <property type="match status" value="2"/>
</dbReference>
<organism evidence="1 2">
    <name type="scientific">Iodobacter ciconiae</name>
    <dbReference type="NCBI Taxonomy" id="2496266"/>
    <lineage>
        <taxon>Bacteria</taxon>
        <taxon>Pseudomonadati</taxon>
        <taxon>Pseudomonadota</taxon>
        <taxon>Betaproteobacteria</taxon>
        <taxon>Neisseriales</taxon>
        <taxon>Chitinibacteraceae</taxon>
        <taxon>Iodobacter</taxon>
    </lineage>
</organism>
<protein>
    <submittedName>
        <fullName evidence="1">DUF1398 domain-containing protein</fullName>
    </submittedName>
</protein>
<dbReference type="Gene3D" id="3.30.1810.10">
    <property type="entry name" value="YdfO-like"/>
    <property type="match status" value="2"/>
</dbReference>
<proteinExistence type="predicted"/>
<dbReference type="Proteomes" id="UP000282438">
    <property type="component" value="Chromosome"/>
</dbReference>
<dbReference type="AlphaFoldDB" id="A0A3S8ZUN8"/>
<dbReference type="EMBL" id="CP034433">
    <property type="protein sequence ID" value="AZN37169.1"/>
    <property type="molecule type" value="Genomic_DNA"/>
</dbReference>
<evidence type="ECO:0000313" key="2">
    <source>
        <dbReference type="Proteomes" id="UP000282438"/>
    </source>
</evidence>
<sequence length="135" mass="15098">MKSEIVAEAARTTLDGSIPFPEVVRKLMETGVEYYHVDYVALQKTYYSASGEIIKTPINYEGLPSVSADFNADALRMAILDSQQNGQHYRDFSKRAMSAGVQGYIAFLRGQRVTYWGRNGDQHVEWFPGAKPANA</sequence>
<keyword evidence="2" id="KW-1185">Reference proteome</keyword>
<gene>
    <name evidence="1" type="ORF">EJO50_12160</name>
</gene>
<dbReference type="Pfam" id="PF07166">
    <property type="entry name" value="DUF1398"/>
    <property type="match status" value="1"/>
</dbReference>
<dbReference type="InterPro" id="IPR036696">
    <property type="entry name" value="YdfO-like_sf"/>
</dbReference>
<accession>A0A3S8ZUN8</accession>
<dbReference type="KEGG" id="iod:EJO50_12160"/>
<name>A0A3S8ZUN8_9NEIS</name>
<dbReference type="RefSeq" id="WP_125974518.1">
    <property type="nucleotide sequence ID" value="NZ_CP034433.1"/>
</dbReference>